<evidence type="ECO:0000259" key="1">
    <source>
        <dbReference type="Pfam" id="PF01796"/>
    </source>
</evidence>
<dbReference type="Pfam" id="PF01796">
    <property type="entry name" value="OB_ChsH2_C"/>
    <property type="match status" value="1"/>
</dbReference>
<dbReference type="InterPro" id="IPR052513">
    <property type="entry name" value="Thioester_dehydratase-like"/>
</dbReference>
<reference evidence="3" key="1">
    <citation type="submission" date="2021-03" db="EMBL/GenBank/DDBJ databases">
        <authorList>
            <person name="Jaffe A."/>
        </authorList>
    </citation>
    <scope>NUCLEOTIDE SEQUENCE</scope>
    <source>
        <strain evidence="3">RIFCSPLOWO2_01_FULL_AR10_48_17</strain>
    </source>
</reference>
<dbReference type="EMBL" id="JAGVWC010000004">
    <property type="protein sequence ID" value="MBS3061005.1"/>
    <property type="molecule type" value="Genomic_DNA"/>
</dbReference>
<dbReference type="InterPro" id="IPR022002">
    <property type="entry name" value="ChsH2_Znr"/>
</dbReference>
<evidence type="ECO:0000313" key="4">
    <source>
        <dbReference type="Proteomes" id="UP000675968"/>
    </source>
</evidence>
<evidence type="ECO:0000313" key="3">
    <source>
        <dbReference type="EMBL" id="MBS3061005.1"/>
    </source>
</evidence>
<feature type="domain" description="ChsH2 rubredoxin-like zinc ribbon" evidence="2">
    <location>
        <begin position="15"/>
        <end position="43"/>
    </location>
</feature>
<dbReference type="InterPro" id="IPR012340">
    <property type="entry name" value="NA-bd_OB-fold"/>
</dbReference>
<dbReference type="InterPro" id="IPR002878">
    <property type="entry name" value="ChsH2_C"/>
</dbReference>
<dbReference type="Gene3D" id="6.10.30.10">
    <property type="match status" value="1"/>
</dbReference>
<accession>A0A8T4LC72</accession>
<name>A0A8T4LC72_9ARCH</name>
<gene>
    <name evidence="3" type="ORF">J4215_00305</name>
</gene>
<dbReference type="AlphaFoldDB" id="A0A8T4LC72"/>
<reference evidence="3" key="2">
    <citation type="submission" date="2021-05" db="EMBL/GenBank/DDBJ databases">
        <title>Protein family content uncovers lineage relationships and bacterial pathway maintenance mechanisms in DPANN archaea.</title>
        <authorList>
            <person name="Castelle C.J."/>
            <person name="Meheust R."/>
            <person name="Jaffe A.L."/>
            <person name="Seitz K."/>
            <person name="Gong X."/>
            <person name="Baker B.J."/>
            <person name="Banfield J.F."/>
        </authorList>
    </citation>
    <scope>NUCLEOTIDE SEQUENCE</scope>
    <source>
        <strain evidence="3">RIFCSPLOWO2_01_FULL_AR10_48_17</strain>
    </source>
</reference>
<comment type="caution">
    <text evidence="3">The sequence shown here is derived from an EMBL/GenBank/DDBJ whole genome shotgun (WGS) entry which is preliminary data.</text>
</comment>
<feature type="domain" description="ChsH2 C-terminal OB-fold" evidence="1">
    <location>
        <begin position="51"/>
        <end position="113"/>
    </location>
</feature>
<dbReference type="Proteomes" id="UP000675968">
    <property type="component" value="Unassembled WGS sequence"/>
</dbReference>
<evidence type="ECO:0000259" key="2">
    <source>
        <dbReference type="Pfam" id="PF12172"/>
    </source>
</evidence>
<dbReference type="PANTHER" id="PTHR34075:SF5">
    <property type="entry name" value="BLR3430 PROTEIN"/>
    <property type="match status" value="1"/>
</dbReference>
<dbReference type="PANTHER" id="PTHR34075">
    <property type="entry name" value="BLR3430 PROTEIN"/>
    <property type="match status" value="1"/>
</dbReference>
<sequence length="134" mass="15393">MVEGSVALHWRRYPERYSLIGNHCATCKTDYFPPRVFCHNCRRKGKLIVKDMPRTGKIVAFTEVFVGPVGFENETPYFLALIDLGNGVILLTQIVDSSRDRIQIGANVKMMFRKIQDNDKEGVINYGYKFKVTE</sequence>
<organism evidence="3 4">
    <name type="scientific">Candidatus Iainarchaeum sp</name>
    <dbReference type="NCBI Taxonomy" id="3101447"/>
    <lineage>
        <taxon>Archaea</taxon>
        <taxon>Candidatus Iainarchaeota</taxon>
        <taxon>Candidatus Iainarchaeia</taxon>
        <taxon>Candidatus Iainarchaeales</taxon>
        <taxon>Candidatus Iainarchaeaceae</taxon>
        <taxon>Candidatus Iainarchaeum</taxon>
    </lineage>
</organism>
<protein>
    <submittedName>
        <fullName evidence="3">Zn-ribbon domain-containing OB-fold protein</fullName>
    </submittedName>
</protein>
<dbReference type="Pfam" id="PF12172">
    <property type="entry name" value="zf-ChsH2"/>
    <property type="match status" value="1"/>
</dbReference>
<dbReference type="SUPFAM" id="SSF50249">
    <property type="entry name" value="Nucleic acid-binding proteins"/>
    <property type="match status" value="1"/>
</dbReference>
<proteinExistence type="predicted"/>